<organism evidence="2 3">
    <name type="scientific">Candidatus Thermofonsia Clade 3 bacterium</name>
    <dbReference type="NCBI Taxonomy" id="2364212"/>
    <lineage>
        <taxon>Bacteria</taxon>
        <taxon>Bacillati</taxon>
        <taxon>Chloroflexota</taxon>
        <taxon>Candidatus Thermofontia</taxon>
        <taxon>Candidatus Thermofonsia Clade 3</taxon>
    </lineage>
</organism>
<reference evidence="2 3" key="1">
    <citation type="submission" date="2017-11" db="EMBL/GenBank/DDBJ databases">
        <title>Evolution of Phototrophy in the Chloroflexi Phylum Driven by Horizontal Gene Transfer.</title>
        <authorList>
            <person name="Ward L.M."/>
            <person name="Hemp J."/>
            <person name="Shih P.M."/>
            <person name="Mcglynn S.E."/>
            <person name="Fischer W."/>
        </authorList>
    </citation>
    <scope>NUCLEOTIDE SEQUENCE [LARGE SCALE GENOMIC DNA]</scope>
    <source>
        <strain evidence="2">JP3_7</strain>
    </source>
</reference>
<gene>
    <name evidence="2" type="ORF">CUN48_00995</name>
</gene>
<name>A0A2M8QGN8_9CHLR</name>
<evidence type="ECO:0000313" key="3">
    <source>
        <dbReference type="Proteomes" id="UP000230790"/>
    </source>
</evidence>
<dbReference type="InterPro" id="IPR036291">
    <property type="entry name" value="NAD(P)-bd_dom_sf"/>
</dbReference>
<proteinExistence type="predicted"/>
<sequence>MILVTGSTGCIGRAVVERLVSSGHQVKCLFHWGNEHPCPRRVVITGGDVRNENSIYEAITDGGACDTVVHLAYLRRETPEDTFEDVNITGTHNVIAAMKRANIKRLIVVGCLGAEPRSPYPLQRSLGKAEEIVRASGLNFTVLKSAVVYGEGDWLTSWLAGVATDFPFVMPLPHSGMTKMQPIWVGDVAACVERCLNTRSTFRQVVPIGGPQALTLADIAQLTMKAAQRPRRIVRVPSAFTRHLAAFLARCRHALTEMEIDALSYNRTTEIGGVHRVFGFAPAKMPTKLDYLDPHRPPPPLPVRFRYRS</sequence>
<dbReference type="Gene3D" id="3.40.50.720">
    <property type="entry name" value="NAD(P)-binding Rossmann-like Domain"/>
    <property type="match status" value="1"/>
</dbReference>
<dbReference type="Pfam" id="PF01370">
    <property type="entry name" value="Epimerase"/>
    <property type="match status" value="1"/>
</dbReference>
<dbReference type="InterPro" id="IPR051207">
    <property type="entry name" value="ComplexI_NDUFA9_subunit"/>
</dbReference>
<dbReference type="PANTHER" id="PTHR12126:SF11">
    <property type="entry name" value="NADH DEHYDROGENASE [UBIQUINONE] 1 ALPHA SUBCOMPLEX SUBUNIT 9, MITOCHONDRIAL"/>
    <property type="match status" value="1"/>
</dbReference>
<dbReference type="GO" id="GO:0044877">
    <property type="term" value="F:protein-containing complex binding"/>
    <property type="evidence" value="ECO:0007669"/>
    <property type="project" value="TreeGrafter"/>
</dbReference>
<protein>
    <recommendedName>
        <fullName evidence="1">NAD-dependent epimerase/dehydratase domain-containing protein</fullName>
    </recommendedName>
</protein>
<dbReference type="SUPFAM" id="SSF51735">
    <property type="entry name" value="NAD(P)-binding Rossmann-fold domains"/>
    <property type="match status" value="1"/>
</dbReference>
<dbReference type="PANTHER" id="PTHR12126">
    <property type="entry name" value="NADH-UBIQUINONE OXIDOREDUCTASE 39 KDA SUBUNIT-RELATED"/>
    <property type="match status" value="1"/>
</dbReference>
<accession>A0A2M8QGN8</accession>
<evidence type="ECO:0000313" key="2">
    <source>
        <dbReference type="EMBL" id="PJF48966.1"/>
    </source>
</evidence>
<comment type="caution">
    <text evidence="2">The sequence shown here is derived from an EMBL/GenBank/DDBJ whole genome shotgun (WGS) entry which is preliminary data.</text>
</comment>
<dbReference type="Proteomes" id="UP000230790">
    <property type="component" value="Unassembled WGS sequence"/>
</dbReference>
<dbReference type="InterPro" id="IPR001509">
    <property type="entry name" value="Epimerase_deHydtase"/>
</dbReference>
<dbReference type="AlphaFoldDB" id="A0A2M8QGN8"/>
<evidence type="ECO:0000259" key="1">
    <source>
        <dbReference type="Pfam" id="PF01370"/>
    </source>
</evidence>
<feature type="domain" description="NAD-dependent epimerase/dehydratase" evidence="1">
    <location>
        <begin position="2"/>
        <end position="198"/>
    </location>
</feature>
<dbReference type="EMBL" id="PGTN01000003">
    <property type="protein sequence ID" value="PJF48966.1"/>
    <property type="molecule type" value="Genomic_DNA"/>
</dbReference>